<proteinExistence type="predicted"/>
<dbReference type="EMBL" id="FOKO01000002">
    <property type="protein sequence ID" value="SFC03486.1"/>
    <property type="molecule type" value="Genomic_DNA"/>
</dbReference>
<dbReference type="Proteomes" id="UP000078227">
    <property type="component" value="Chromosome"/>
</dbReference>
<gene>
    <name evidence="2" type="ORF">AWR26_14420</name>
    <name evidence="3" type="ORF">SAMN05216286_1371</name>
</gene>
<dbReference type="NCBIfam" id="NF047498">
    <property type="entry name" value="LIC_12616_fam"/>
    <property type="match status" value="1"/>
</dbReference>
<dbReference type="Pfam" id="PF23961">
    <property type="entry name" value="Phage_tail_terminator_9"/>
    <property type="match status" value="1"/>
</dbReference>
<reference evidence="3 5" key="1">
    <citation type="submission" date="2016-10" db="EMBL/GenBank/DDBJ databases">
        <authorList>
            <person name="Varghese N."/>
            <person name="Submissions S."/>
        </authorList>
    </citation>
    <scope>NUCLEOTIDE SEQUENCE [LARGE SCALE GENOMIC DNA]</scope>
    <source>
        <strain evidence="3 5">CGMCC 1.7012</strain>
    </source>
</reference>
<evidence type="ECO:0000313" key="4">
    <source>
        <dbReference type="Proteomes" id="UP000078227"/>
    </source>
</evidence>
<evidence type="ECO:0000313" key="5">
    <source>
        <dbReference type="Proteomes" id="UP000182314"/>
    </source>
</evidence>
<organism evidence="3 5">
    <name type="scientific">Kosakonia oryzae</name>
    <dbReference type="NCBI Taxonomy" id="497725"/>
    <lineage>
        <taxon>Bacteria</taxon>
        <taxon>Pseudomonadati</taxon>
        <taxon>Pseudomonadota</taxon>
        <taxon>Gammaproteobacteria</taxon>
        <taxon>Enterobacterales</taxon>
        <taxon>Enterobacteriaceae</taxon>
        <taxon>Kosakonia</taxon>
    </lineage>
</organism>
<name>A0AA94H1P6_9ENTR</name>
<protein>
    <recommendedName>
        <fullName evidence="1">Phage neck terminator protein gp12-like domain-containing protein</fullName>
    </recommendedName>
</protein>
<dbReference type="EMBL" id="CP014007">
    <property type="protein sequence ID" value="ANI83292.1"/>
    <property type="molecule type" value="Genomic_DNA"/>
</dbReference>
<accession>A0AA94H1P6</accession>
<dbReference type="InterPro" id="IPR057087">
    <property type="entry name" value="Gp12-like"/>
</dbReference>
<dbReference type="AlphaFoldDB" id="A0AA94H1P6"/>
<dbReference type="RefSeq" id="WP_064566913.1">
    <property type="nucleotide sequence ID" value="NZ_CP014007.2"/>
</dbReference>
<evidence type="ECO:0000313" key="2">
    <source>
        <dbReference type="EMBL" id="ANI83292.1"/>
    </source>
</evidence>
<evidence type="ECO:0000259" key="1">
    <source>
        <dbReference type="Pfam" id="PF23961"/>
    </source>
</evidence>
<feature type="domain" description="Phage neck terminator protein gp12-like" evidence="1">
    <location>
        <begin position="5"/>
        <end position="172"/>
    </location>
</feature>
<dbReference type="KEGG" id="kor:AWR26_14420"/>
<sequence length="174" mass="19805">MERIDELYTVFQELVALASGVDTVILADQGRDAPAGLYATYKPIPIRAYGWSQRQRELIPATEEADTSLGQWQDLRETIVTSMEFMLSVNILNEGADTAILRLHNANFRQPVSEFLYRNDIAWRYVSGCRNLTGILQAGIQPRWQADIHLFIEHTLSYELLRAAGFNIQFINEG</sequence>
<evidence type="ECO:0000313" key="3">
    <source>
        <dbReference type="EMBL" id="SFC03486.1"/>
    </source>
</evidence>
<reference evidence="2 4" key="2">
    <citation type="submission" date="2021-03" db="EMBL/GenBank/DDBJ databases">
        <authorList>
            <person name="Li Y."/>
            <person name="Li S."/>
            <person name="Chen M."/>
            <person name="Peng G."/>
            <person name="Tan Z."/>
            <person name="An Q."/>
        </authorList>
    </citation>
    <scope>NUCLEOTIDE SEQUENCE [LARGE SCALE GENOMIC DNA]</scope>
    <source>
        <strain evidence="2 4">Ola 51</strain>
    </source>
</reference>
<dbReference type="Proteomes" id="UP000182314">
    <property type="component" value="Unassembled WGS sequence"/>
</dbReference>
<keyword evidence="4" id="KW-1185">Reference proteome</keyword>